<sequence length="41" mass="4749">IKNLITGEKLDIPPLLVEQYPVLKELEKKIREGQLGLFDEK</sequence>
<reference evidence="1" key="1">
    <citation type="journal article" date="2014" name="Front. Microbiol.">
        <title>High frequency of phylogenetically diverse reductive dehalogenase-homologous genes in deep subseafloor sedimentary metagenomes.</title>
        <authorList>
            <person name="Kawai M."/>
            <person name="Futagami T."/>
            <person name="Toyoda A."/>
            <person name="Takaki Y."/>
            <person name="Nishi S."/>
            <person name="Hori S."/>
            <person name="Arai W."/>
            <person name="Tsubouchi T."/>
            <person name="Morono Y."/>
            <person name="Uchiyama I."/>
            <person name="Ito T."/>
            <person name="Fujiyama A."/>
            <person name="Inagaki F."/>
            <person name="Takami H."/>
        </authorList>
    </citation>
    <scope>NUCLEOTIDE SEQUENCE</scope>
    <source>
        <strain evidence="1">Expedition CK06-06</strain>
    </source>
</reference>
<dbReference type="EMBL" id="BARU01002922">
    <property type="protein sequence ID" value="GAH19171.1"/>
    <property type="molecule type" value="Genomic_DNA"/>
</dbReference>
<evidence type="ECO:0000313" key="1">
    <source>
        <dbReference type="EMBL" id="GAH19171.1"/>
    </source>
</evidence>
<accession>X1DEF3</accession>
<protein>
    <submittedName>
        <fullName evidence="1">Uncharacterized protein</fullName>
    </submittedName>
</protein>
<comment type="caution">
    <text evidence="1">The sequence shown here is derived from an EMBL/GenBank/DDBJ whole genome shotgun (WGS) entry which is preliminary data.</text>
</comment>
<feature type="non-terminal residue" evidence="1">
    <location>
        <position position="1"/>
    </location>
</feature>
<organism evidence="1">
    <name type="scientific">marine sediment metagenome</name>
    <dbReference type="NCBI Taxonomy" id="412755"/>
    <lineage>
        <taxon>unclassified sequences</taxon>
        <taxon>metagenomes</taxon>
        <taxon>ecological metagenomes</taxon>
    </lineage>
</organism>
<proteinExistence type="predicted"/>
<gene>
    <name evidence="1" type="ORF">S03H2_06609</name>
</gene>
<name>X1DEF3_9ZZZZ</name>
<dbReference type="AlphaFoldDB" id="X1DEF3"/>